<dbReference type="Gene3D" id="3.30.420.10">
    <property type="entry name" value="Ribonuclease H-like superfamily/Ribonuclease H"/>
    <property type="match status" value="1"/>
</dbReference>
<reference evidence="2 3" key="1">
    <citation type="submission" date="2017-09" db="EMBL/GenBank/DDBJ databases">
        <title>Depth-based differentiation of microbial function through sediment-hosted aquifers and enrichment of novel symbionts in the deep terrestrial subsurface.</title>
        <authorList>
            <person name="Probst A.J."/>
            <person name="Ladd B."/>
            <person name="Jarett J.K."/>
            <person name="Geller-Mcgrath D.E."/>
            <person name="Sieber C.M."/>
            <person name="Emerson J.B."/>
            <person name="Anantharaman K."/>
            <person name="Thomas B.C."/>
            <person name="Malmstrom R."/>
            <person name="Stieglmeier M."/>
            <person name="Klingl A."/>
            <person name="Woyke T."/>
            <person name="Ryan C.M."/>
            <person name="Banfield J.F."/>
        </authorList>
    </citation>
    <scope>NUCLEOTIDE SEQUENCE [LARGE SCALE GENOMIC DNA]</scope>
    <source>
        <strain evidence="2">CG22_combo_CG10-13_8_21_14_all_43_12</strain>
    </source>
</reference>
<feature type="domain" description="Integrase catalytic" evidence="1">
    <location>
        <begin position="170"/>
        <end position="338"/>
    </location>
</feature>
<evidence type="ECO:0000259" key="1">
    <source>
        <dbReference type="PROSITE" id="PS50994"/>
    </source>
</evidence>
<dbReference type="GO" id="GO:0015074">
    <property type="term" value="P:DNA integration"/>
    <property type="evidence" value="ECO:0007669"/>
    <property type="project" value="InterPro"/>
</dbReference>
<evidence type="ECO:0000313" key="2">
    <source>
        <dbReference type="EMBL" id="PIP85511.1"/>
    </source>
</evidence>
<comment type="caution">
    <text evidence="2">The sequence shown here is derived from an EMBL/GenBank/DDBJ whole genome shotgun (WGS) entry which is preliminary data.</text>
</comment>
<proteinExistence type="predicted"/>
<dbReference type="PANTHER" id="PTHR47515:SF2">
    <property type="entry name" value="INTEGRASE CORE DOMAIN PROTEIN"/>
    <property type="match status" value="1"/>
</dbReference>
<name>A0A2H0DTV2_9BACT</name>
<dbReference type="PANTHER" id="PTHR47515">
    <property type="entry name" value="LOW CALCIUM RESPONSE LOCUS PROTEIN T"/>
    <property type="match status" value="1"/>
</dbReference>
<dbReference type="GO" id="GO:0003676">
    <property type="term" value="F:nucleic acid binding"/>
    <property type="evidence" value="ECO:0007669"/>
    <property type="project" value="InterPro"/>
</dbReference>
<dbReference type="InterPro" id="IPR036397">
    <property type="entry name" value="RNaseH_sf"/>
</dbReference>
<dbReference type="InterPro" id="IPR001584">
    <property type="entry name" value="Integrase_cat-core"/>
</dbReference>
<dbReference type="InterPro" id="IPR012337">
    <property type="entry name" value="RNaseH-like_sf"/>
</dbReference>
<protein>
    <recommendedName>
        <fullName evidence="1">Integrase catalytic domain-containing protein</fullName>
    </recommendedName>
</protein>
<sequence length="350" mass="41088">MRLRWTLPILKHEAYRRFMKTVNNSLAFGNSDVAQFRLRCITIFEKHGYSGLKLAFPTVSERSVSRWRSDFNNSGRKLMSLIPKSTKPHTCRQMEVPAKVFSFIKAIRKQHPNLSKYKVKIFLDEFCREQELVSRSDSWIGKIIKKNAFFFNTRKPVKKHRKSNKAKLRVFRCPKQTEISLGYLQVDGVRVVWEGQSLYFLCAVELKSRQAYVERVSSLSSLKAKLFLERILREISYQVHTIQTDNGSEFAKYFDAALEELSITHKWSLPHSPKVNGYVERFNGVIQTEFIDYHVDLGVIDKPLFDQKLSEWMVWYNTKRPHHSLGLKTPQYRLLQLQQHITKPQPAKCV</sequence>
<dbReference type="AlphaFoldDB" id="A0A2H0DTV2"/>
<dbReference type="Proteomes" id="UP000231136">
    <property type="component" value="Unassembled WGS sequence"/>
</dbReference>
<dbReference type="SUPFAM" id="SSF53098">
    <property type="entry name" value="Ribonuclease H-like"/>
    <property type="match status" value="1"/>
</dbReference>
<accession>A0A2H0DTV2</accession>
<dbReference type="Pfam" id="PF13683">
    <property type="entry name" value="rve_3"/>
    <property type="match status" value="1"/>
</dbReference>
<gene>
    <name evidence="2" type="ORF">COW83_03770</name>
</gene>
<organism evidence="2 3">
    <name type="scientific">Candidatus Collierbacteria bacterium CG22_combo_CG10-13_8_21_14_all_43_12</name>
    <dbReference type="NCBI Taxonomy" id="1974537"/>
    <lineage>
        <taxon>Bacteria</taxon>
        <taxon>Candidatus Collieribacteriota</taxon>
    </lineage>
</organism>
<evidence type="ECO:0000313" key="3">
    <source>
        <dbReference type="Proteomes" id="UP000231136"/>
    </source>
</evidence>
<dbReference type="EMBL" id="PCTR01000117">
    <property type="protein sequence ID" value="PIP85511.1"/>
    <property type="molecule type" value="Genomic_DNA"/>
</dbReference>
<dbReference type="PROSITE" id="PS50994">
    <property type="entry name" value="INTEGRASE"/>
    <property type="match status" value="1"/>
</dbReference>